<dbReference type="Gene3D" id="2.40.70.10">
    <property type="entry name" value="Acid Proteases"/>
    <property type="match status" value="2"/>
</dbReference>
<evidence type="ECO:0000313" key="12">
    <source>
        <dbReference type="Proteomes" id="UP001497623"/>
    </source>
</evidence>
<keyword evidence="2 9" id="KW-0645">Protease</keyword>
<gene>
    <name evidence="11" type="ORF">MNOR_LOCUS18907</name>
</gene>
<evidence type="ECO:0000256" key="1">
    <source>
        <dbReference type="ARBA" id="ARBA00007447"/>
    </source>
</evidence>
<evidence type="ECO:0000256" key="7">
    <source>
        <dbReference type="PIRSR" id="PIRSR601461-1"/>
    </source>
</evidence>
<keyword evidence="5 8" id="KW-1015">Disulfide bond</keyword>
<dbReference type="InterPro" id="IPR033121">
    <property type="entry name" value="PEPTIDASE_A1"/>
</dbReference>
<evidence type="ECO:0000259" key="10">
    <source>
        <dbReference type="PROSITE" id="PS51767"/>
    </source>
</evidence>
<feature type="active site" evidence="7">
    <location>
        <position position="76"/>
    </location>
</feature>
<dbReference type="PANTHER" id="PTHR47966">
    <property type="entry name" value="BETA-SITE APP-CLEAVING ENZYME, ISOFORM A-RELATED"/>
    <property type="match status" value="1"/>
</dbReference>
<evidence type="ECO:0000256" key="6">
    <source>
        <dbReference type="ARBA" id="ARBA00023180"/>
    </source>
</evidence>
<dbReference type="GO" id="GO:0006508">
    <property type="term" value="P:proteolysis"/>
    <property type="evidence" value="ECO:0007669"/>
    <property type="project" value="UniProtKB-KW"/>
</dbReference>
<dbReference type="Pfam" id="PF00026">
    <property type="entry name" value="Asp"/>
    <property type="match status" value="1"/>
</dbReference>
<feature type="disulfide bond" evidence="8">
    <location>
        <begin position="298"/>
        <end position="336"/>
    </location>
</feature>
<evidence type="ECO:0000256" key="8">
    <source>
        <dbReference type="PIRSR" id="PIRSR601461-2"/>
    </source>
</evidence>
<evidence type="ECO:0000313" key="11">
    <source>
        <dbReference type="EMBL" id="CAL4108516.1"/>
    </source>
</evidence>
<comment type="similarity">
    <text evidence="1 9">Belongs to the peptidase A1 family.</text>
</comment>
<dbReference type="SUPFAM" id="SSF50630">
    <property type="entry name" value="Acid proteases"/>
    <property type="match status" value="1"/>
</dbReference>
<dbReference type="PROSITE" id="PS51767">
    <property type="entry name" value="PEPTIDASE_A1"/>
    <property type="match status" value="1"/>
</dbReference>
<dbReference type="InterPro" id="IPR021109">
    <property type="entry name" value="Peptidase_aspartic_dom_sf"/>
</dbReference>
<evidence type="ECO:0000256" key="4">
    <source>
        <dbReference type="ARBA" id="ARBA00022801"/>
    </source>
</evidence>
<comment type="caution">
    <text evidence="11">The sequence shown here is derived from an EMBL/GenBank/DDBJ whole genome shotgun (WGS) entry which is preliminary data.</text>
</comment>
<dbReference type="GO" id="GO:0004190">
    <property type="term" value="F:aspartic-type endopeptidase activity"/>
    <property type="evidence" value="ECO:0007669"/>
    <property type="project" value="UniProtKB-KW"/>
</dbReference>
<dbReference type="Proteomes" id="UP001497623">
    <property type="component" value="Unassembled WGS sequence"/>
</dbReference>
<dbReference type="EMBL" id="CAXKWB010013786">
    <property type="protein sequence ID" value="CAL4108516.1"/>
    <property type="molecule type" value="Genomic_DNA"/>
</dbReference>
<dbReference type="PROSITE" id="PS00141">
    <property type="entry name" value="ASP_PROTEASE"/>
    <property type="match status" value="2"/>
</dbReference>
<keyword evidence="3 9" id="KW-0064">Aspartyl protease</keyword>
<evidence type="ECO:0000256" key="9">
    <source>
        <dbReference type="RuleBase" id="RU000454"/>
    </source>
</evidence>
<dbReference type="AlphaFoldDB" id="A0AAV2QZM2"/>
<feature type="domain" description="Peptidase A1" evidence="10">
    <location>
        <begin position="58"/>
        <end position="375"/>
    </location>
</feature>
<dbReference type="PANTHER" id="PTHR47966:SF51">
    <property type="entry name" value="BETA-SITE APP-CLEAVING ENZYME, ISOFORM A-RELATED"/>
    <property type="match status" value="1"/>
</dbReference>
<evidence type="ECO:0000256" key="2">
    <source>
        <dbReference type="ARBA" id="ARBA00022670"/>
    </source>
</evidence>
<dbReference type="InterPro" id="IPR001461">
    <property type="entry name" value="Aspartic_peptidase_A1"/>
</dbReference>
<feature type="disulfide bond" evidence="8">
    <location>
        <begin position="89"/>
        <end position="96"/>
    </location>
</feature>
<keyword evidence="4 9" id="KW-0378">Hydrolase</keyword>
<organism evidence="11 12">
    <name type="scientific">Meganyctiphanes norvegica</name>
    <name type="common">Northern krill</name>
    <name type="synonym">Thysanopoda norvegica</name>
    <dbReference type="NCBI Taxonomy" id="48144"/>
    <lineage>
        <taxon>Eukaryota</taxon>
        <taxon>Metazoa</taxon>
        <taxon>Ecdysozoa</taxon>
        <taxon>Arthropoda</taxon>
        <taxon>Crustacea</taxon>
        <taxon>Multicrustacea</taxon>
        <taxon>Malacostraca</taxon>
        <taxon>Eumalacostraca</taxon>
        <taxon>Eucarida</taxon>
        <taxon>Euphausiacea</taxon>
        <taxon>Euphausiidae</taxon>
        <taxon>Meganyctiphanes</taxon>
    </lineage>
</organism>
<proteinExistence type="inferred from homology"/>
<evidence type="ECO:0000256" key="5">
    <source>
        <dbReference type="ARBA" id="ARBA00023157"/>
    </source>
</evidence>
<dbReference type="PRINTS" id="PR00792">
    <property type="entry name" value="PEPSIN"/>
</dbReference>
<dbReference type="FunFam" id="2.40.70.10:FF:000002">
    <property type="entry name" value="Vacuolar aspartic proteinase"/>
    <property type="match status" value="1"/>
</dbReference>
<dbReference type="InterPro" id="IPR001969">
    <property type="entry name" value="Aspartic_peptidase_AS"/>
</dbReference>
<reference evidence="11 12" key="1">
    <citation type="submission" date="2024-05" db="EMBL/GenBank/DDBJ databases">
        <authorList>
            <person name="Wallberg A."/>
        </authorList>
    </citation>
    <scope>NUCLEOTIDE SEQUENCE [LARGE SCALE GENOMIC DNA]</scope>
</reference>
<accession>A0AAV2QZM2</accession>
<name>A0AAV2QZM2_MEGNR</name>
<sequence>MLPLLALVSAATRVQLHRTAEPLSLGSLRAAHAARQAKFTRDNRNSYIDIENFVDAQYYGWIGVGFPEQYFRVIFDTGSSNLWIPSVDCSNLNLACRFHNQYDHSKSSSYTANGTSFHIQYGTGRLDGYVSLDDVNLGGAISKSQGFAEATKEPSATFVAASFDGILGMGYPNISVLGIMPVFNSLVEQGVIPDPVFSFFFNRDPFAEVGGELVLGGVDPNYYEGDLHWVPVTQQGYWQVRMDGVKWNGTDAGVCVGGCEVILDTGTSLNTAPTEAAKVINHLMGAIHILGPEWLVNCNKLSEMPDLTFTLNGKDFNLISSEYILQISVPDSPTICLSTMAGMDIHDLELWILGDPFIGTWYTAFDFGKDQVGLAKSVPPSK</sequence>
<feature type="active site" evidence="7">
    <location>
        <position position="264"/>
    </location>
</feature>
<keyword evidence="6" id="KW-0325">Glycoprotein</keyword>
<keyword evidence="12" id="KW-1185">Reference proteome</keyword>
<dbReference type="FunFam" id="2.40.70.10:FF:000004">
    <property type="entry name" value="Pepsin A"/>
    <property type="match status" value="1"/>
</dbReference>
<evidence type="ECO:0000256" key="3">
    <source>
        <dbReference type="ARBA" id="ARBA00022750"/>
    </source>
</evidence>
<protein>
    <recommendedName>
        <fullName evidence="10">Peptidase A1 domain-containing protein</fullName>
    </recommendedName>
</protein>